<dbReference type="GO" id="GO:0016788">
    <property type="term" value="F:hydrolase activity, acting on ester bonds"/>
    <property type="evidence" value="ECO:0007669"/>
    <property type="project" value="UniProtKB-UniRule"/>
</dbReference>
<evidence type="ECO:0000256" key="2">
    <source>
        <dbReference type="ARBA" id="ARBA00022517"/>
    </source>
</evidence>
<comment type="function">
    <text evidence="5">Could be a nuclease involved in processing of the 5'-end of pre-16S rRNA.</text>
</comment>
<comment type="subcellular location">
    <subcellularLocation>
        <location evidence="5">Cytoplasm</location>
    </subcellularLocation>
</comment>
<keyword evidence="3 5" id="KW-0540">Nuclease</keyword>
<evidence type="ECO:0000256" key="1">
    <source>
        <dbReference type="ARBA" id="ARBA00022490"/>
    </source>
</evidence>
<dbReference type="InterPro" id="IPR012337">
    <property type="entry name" value="RNaseH-like_sf"/>
</dbReference>
<dbReference type="SUPFAM" id="SSF53098">
    <property type="entry name" value="Ribonuclease H-like"/>
    <property type="match status" value="1"/>
</dbReference>
<dbReference type="InterPro" id="IPR006641">
    <property type="entry name" value="YqgF/RNaseH-like_dom"/>
</dbReference>
<dbReference type="SMART" id="SM00732">
    <property type="entry name" value="YqgFc"/>
    <property type="match status" value="1"/>
</dbReference>
<dbReference type="GO" id="GO:0004518">
    <property type="term" value="F:nuclease activity"/>
    <property type="evidence" value="ECO:0007669"/>
    <property type="project" value="UniProtKB-KW"/>
</dbReference>
<protein>
    <recommendedName>
        <fullName evidence="5">Putative pre-16S rRNA nuclease</fullName>
        <ecNumber evidence="5">3.1.-.-</ecNumber>
    </recommendedName>
</protein>
<dbReference type="AlphaFoldDB" id="A0A892ZD98"/>
<dbReference type="Proteomes" id="UP000653156">
    <property type="component" value="Chromosome"/>
</dbReference>
<dbReference type="CDD" id="cd16964">
    <property type="entry name" value="YqgF"/>
    <property type="match status" value="1"/>
</dbReference>
<dbReference type="Pfam" id="PF03652">
    <property type="entry name" value="RuvX"/>
    <property type="match status" value="1"/>
</dbReference>
<keyword evidence="8" id="KW-1185">Reference proteome</keyword>
<accession>A0A892ZD98</accession>
<dbReference type="EC" id="3.1.-.-" evidence="5"/>
<keyword evidence="2 5" id="KW-0690">Ribosome biogenesis</keyword>
<evidence type="ECO:0000256" key="5">
    <source>
        <dbReference type="HAMAP-Rule" id="MF_00651"/>
    </source>
</evidence>
<name>A0A892ZD98_9NEIS</name>
<comment type="similarity">
    <text evidence="5">Belongs to the YqgF HJR family.</text>
</comment>
<gene>
    <name evidence="7" type="primary">ruvX</name>
    <name evidence="7" type="ORF">JQU52_11310</name>
</gene>
<evidence type="ECO:0000313" key="8">
    <source>
        <dbReference type="Proteomes" id="UP000653156"/>
    </source>
</evidence>
<proteinExistence type="inferred from homology"/>
<dbReference type="PANTHER" id="PTHR33317:SF4">
    <property type="entry name" value="POLYNUCLEOTIDYL TRANSFERASE, RIBONUCLEASE H-LIKE SUPERFAMILY PROTEIN"/>
    <property type="match status" value="1"/>
</dbReference>
<feature type="domain" description="YqgF/RNase H-like" evidence="6">
    <location>
        <begin position="12"/>
        <end position="112"/>
    </location>
</feature>
<organism evidence="7 8">
    <name type="scientific">Paralysiella testudinis</name>
    <dbReference type="NCBI Taxonomy" id="2809020"/>
    <lineage>
        <taxon>Bacteria</taxon>
        <taxon>Pseudomonadati</taxon>
        <taxon>Pseudomonadota</taxon>
        <taxon>Betaproteobacteria</taxon>
        <taxon>Neisseriales</taxon>
        <taxon>Neisseriaceae</taxon>
        <taxon>Paralysiella</taxon>
    </lineage>
</organism>
<evidence type="ECO:0000259" key="6">
    <source>
        <dbReference type="SMART" id="SM00732"/>
    </source>
</evidence>
<evidence type="ECO:0000256" key="4">
    <source>
        <dbReference type="ARBA" id="ARBA00022801"/>
    </source>
</evidence>
<dbReference type="GO" id="GO:0000967">
    <property type="term" value="P:rRNA 5'-end processing"/>
    <property type="evidence" value="ECO:0007669"/>
    <property type="project" value="UniProtKB-UniRule"/>
</dbReference>
<dbReference type="KEGG" id="ptes:JQU52_11310"/>
<evidence type="ECO:0000313" key="7">
    <source>
        <dbReference type="EMBL" id="QRQ81295.1"/>
    </source>
</evidence>
<sequence length="162" mass="17411">MPEAAHLPAPTGTTLAFDFGLARIGVAEGDAEVGTAHPLLTISASSNEARFEQIGRLIAEWQPRQLAVGLPVHVDGSEHETTALCRRFGHRLHGRFGLPVYWVDERLSSVLAASLLAEAQVFGRKQKAVLDQVAAQAILHTFFETGAVGRFNGRLPPISALP</sequence>
<dbReference type="RefSeq" id="WP_230338587.1">
    <property type="nucleotide sequence ID" value="NZ_CP069798.1"/>
</dbReference>
<dbReference type="EMBL" id="CP069798">
    <property type="protein sequence ID" value="QRQ81295.1"/>
    <property type="molecule type" value="Genomic_DNA"/>
</dbReference>
<dbReference type="InterPro" id="IPR037027">
    <property type="entry name" value="YqgF/RNaseH-like_dom_sf"/>
</dbReference>
<dbReference type="NCBIfam" id="TIGR00250">
    <property type="entry name" value="RNAse_H_YqgF"/>
    <property type="match status" value="1"/>
</dbReference>
<dbReference type="PANTHER" id="PTHR33317">
    <property type="entry name" value="POLYNUCLEOTIDYL TRANSFERASE, RIBONUCLEASE H-LIKE SUPERFAMILY PROTEIN"/>
    <property type="match status" value="1"/>
</dbReference>
<reference evidence="7" key="1">
    <citation type="submission" date="2021-02" db="EMBL/GenBank/DDBJ databases">
        <title>Neisseriaceae sp. 26B isolated from the cloaca of a Common Toad-headed Turtle (Mesoclemmys nasuta).</title>
        <authorList>
            <person name="Spergser J."/>
            <person name="Busse H.-J."/>
        </authorList>
    </citation>
    <scope>NUCLEOTIDE SEQUENCE</scope>
    <source>
        <strain evidence="7">26B</strain>
    </source>
</reference>
<dbReference type="GO" id="GO:0005829">
    <property type="term" value="C:cytosol"/>
    <property type="evidence" value="ECO:0007669"/>
    <property type="project" value="TreeGrafter"/>
</dbReference>
<dbReference type="HAMAP" id="MF_00651">
    <property type="entry name" value="Nuclease_YqgF"/>
    <property type="match status" value="1"/>
</dbReference>
<dbReference type="InterPro" id="IPR005227">
    <property type="entry name" value="YqgF"/>
</dbReference>
<keyword evidence="4 5" id="KW-0378">Hydrolase</keyword>
<dbReference type="Gene3D" id="3.30.420.140">
    <property type="entry name" value="YqgF/RNase H-like domain"/>
    <property type="match status" value="1"/>
</dbReference>
<evidence type="ECO:0000256" key="3">
    <source>
        <dbReference type="ARBA" id="ARBA00022722"/>
    </source>
</evidence>
<keyword evidence="1 5" id="KW-0963">Cytoplasm</keyword>